<dbReference type="AlphaFoldDB" id="A0A1Y0LRP3"/>
<name>A0A1Y0LRP3_TATCI</name>
<evidence type="ECO:0000313" key="7">
    <source>
        <dbReference type="Proteomes" id="UP000195729"/>
    </source>
</evidence>
<dbReference type="InterPro" id="IPR002052">
    <property type="entry name" value="DNA_methylase_N6_adenine_CS"/>
</dbReference>
<evidence type="ECO:0000259" key="4">
    <source>
        <dbReference type="Pfam" id="PF05175"/>
    </source>
</evidence>
<dbReference type="SUPFAM" id="SSF53335">
    <property type="entry name" value="S-adenosyl-L-methionine-dependent methyltransferases"/>
    <property type="match status" value="1"/>
</dbReference>
<evidence type="ECO:0000313" key="5">
    <source>
        <dbReference type="EMBL" id="ARU96192.1"/>
    </source>
</evidence>
<keyword evidence="1" id="KW-0489">Methyltransferase</keyword>
<organism evidence="5 8">
    <name type="scientific">Tatumella citrea</name>
    <name type="common">Pantoea citrea</name>
    <dbReference type="NCBI Taxonomy" id="53336"/>
    <lineage>
        <taxon>Bacteria</taxon>
        <taxon>Pseudomonadati</taxon>
        <taxon>Pseudomonadota</taxon>
        <taxon>Gammaproteobacteria</taxon>
        <taxon>Enterobacterales</taxon>
        <taxon>Erwiniaceae</taxon>
        <taxon>Tatumella</taxon>
    </lineage>
</organism>
<evidence type="ECO:0000256" key="3">
    <source>
        <dbReference type="ARBA" id="ARBA00022691"/>
    </source>
</evidence>
<dbReference type="InterPro" id="IPR029063">
    <property type="entry name" value="SAM-dependent_MTases_sf"/>
</dbReference>
<dbReference type="GO" id="GO:0004519">
    <property type="term" value="F:endonuclease activity"/>
    <property type="evidence" value="ECO:0007669"/>
    <property type="project" value="UniProtKB-KW"/>
</dbReference>
<dbReference type="Pfam" id="PF05175">
    <property type="entry name" value="MTS"/>
    <property type="match status" value="1"/>
</dbReference>
<dbReference type="GO" id="GO:0003676">
    <property type="term" value="F:nucleic acid binding"/>
    <property type="evidence" value="ECO:0007669"/>
    <property type="project" value="InterPro"/>
</dbReference>
<proteinExistence type="predicted"/>
<dbReference type="PROSITE" id="PS00092">
    <property type="entry name" value="N6_MTASE"/>
    <property type="match status" value="1"/>
</dbReference>
<feature type="domain" description="Methyltransferase small" evidence="4">
    <location>
        <begin position="103"/>
        <end position="216"/>
    </location>
</feature>
<keyword evidence="2" id="KW-0808">Transferase</keyword>
<dbReference type="Gene3D" id="3.40.50.150">
    <property type="entry name" value="Vaccinia Virus protein VP39"/>
    <property type="match status" value="1"/>
</dbReference>
<evidence type="ECO:0000256" key="2">
    <source>
        <dbReference type="ARBA" id="ARBA00022679"/>
    </source>
</evidence>
<dbReference type="PRINTS" id="PR00507">
    <property type="entry name" value="N12N6MTFRASE"/>
</dbReference>
<dbReference type="OrthoDB" id="32195at2"/>
<dbReference type="GO" id="GO:0032259">
    <property type="term" value="P:methylation"/>
    <property type="evidence" value="ECO:0007669"/>
    <property type="project" value="UniProtKB-KW"/>
</dbReference>
<dbReference type="EMBL" id="CP015581">
    <property type="protein sequence ID" value="ARV00229.1"/>
    <property type="molecule type" value="Genomic_DNA"/>
</dbReference>
<keyword evidence="5" id="KW-0255">Endonuclease</keyword>
<accession>A0A1Y0LRP3</accession>
<dbReference type="InterPro" id="IPR007848">
    <property type="entry name" value="Small_mtfrase_dom"/>
</dbReference>
<reference evidence="7 8" key="1">
    <citation type="submission" date="2016-05" db="EMBL/GenBank/DDBJ databases">
        <title>Complete genome sequence of two 2,5-diketo-D-glunonic acid producing strain Tatumella citrea.</title>
        <authorList>
            <person name="Duan C."/>
            <person name="Yang J."/>
            <person name="Yang S."/>
        </authorList>
    </citation>
    <scope>NUCLEOTIDE SEQUENCE [LARGE SCALE GENOMIC DNA]</scope>
    <source>
        <strain evidence="6 7">ATCC 39140</strain>
        <strain evidence="5 8">DSM 13699</strain>
    </source>
</reference>
<keyword evidence="5" id="KW-0540">Nuclease</keyword>
<dbReference type="Proteomes" id="UP000195729">
    <property type="component" value="Chromosome"/>
</dbReference>
<keyword evidence="7" id="KW-1185">Reference proteome</keyword>
<keyword evidence="5" id="KW-0378">Hydrolase</keyword>
<dbReference type="Proteomes" id="UP000195814">
    <property type="component" value="Chromosome"/>
</dbReference>
<evidence type="ECO:0000313" key="8">
    <source>
        <dbReference type="Proteomes" id="UP000195814"/>
    </source>
</evidence>
<dbReference type="GO" id="GO:0008168">
    <property type="term" value="F:methyltransferase activity"/>
    <property type="evidence" value="ECO:0007669"/>
    <property type="project" value="UniProtKB-KW"/>
</dbReference>
<keyword evidence="3" id="KW-0949">S-adenosyl-L-methionine</keyword>
<protein>
    <submittedName>
        <fullName evidence="5">Restriction endonuclease subunit M</fullName>
    </submittedName>
</protein>
<dbReference type="KEGG" id="tci:A7K98_12965"/>
<sequence>MRVDNEVLNVLSACQCSGNNLVLTGQLDRNLYTRTNKVIEAAGGKWNRKAKAHVFDIEAAERIEQIILTGDVAVPKDDFEYFPTPPGVVMHVIHLADIRDGMMVLEPSAGKGAIAKAAHDAAADVMVDMYELMPANNDALHAMNLRLSGIGEPVDFLTVAPTPIYDRVVMNPPFGRQADIKHVTHALKFLKPGGLLVSVMSSSVTFRSNKLTSDFRELIDNRGGHIEELPDGSFKSSGTMVNTVIVVIPN</sequence>
<dbReference type="EMBL" id="CP015579">
    <property type="protein sequence ID" value="ARU96192.1"/>
    <property type="molecule type" value="Genomic_DNA"/>
</dbReference>
<evidence type="ECO:0000256" key="1">
    <source>
        <dbReference type="ARBA" id="ARBA00022603"/>
    </source>
</evidence>
<evidence type="ECO:0000313" key="6">
    <source>
        <dbReference type="EMBL" id="ARV00229.1"/>
    </source>
</evidence>
<gene>
    <name evidence="5" type="ORF">A7K98_12965</name>
    <name evidence="6" type="ORF">A7K99_12955</name>
</gene>